<reference evidence="1" key="1">
    <citation type="journal article" date="2014" name="Front. Microbiol.">
        <title>High frequency of phylogenetically diverse reductive dehalogenase-homologous genes in deep subseafloor sedimentary metagenomes.</title>
        <authorList>
            <person name="Kawai M."/>
            <person name="Futagami T."/>
            <person name="Toyoda A."/>
            <person name="Takaki Y."/>
            <person name="Nishi S."/>
            <person name="Hori S."/>
            <person name="Arai W."/>
            <person name="Tsubouchi T."/>
            <person name="Morono Y."/>
            <person name="Uchiyama I."/>
            <person name="Ito T."/>
            <person name="Fujiyama A."/>
            <person name="Inagaki F."/>
            <person name="Takami H."/>
        </authorList>
    </citation>
    <scope>NUCLEOTIDE SEQUENCE</scope>
    <source>
        <strain evidence="1">Expedition CK06-06</strain>
    </source>
</reference>
<evidence type="ECO:0000313" key="1">
    <source>
        <dbReference type="EMBL" id="GAF75458.1"/>
    </source>
</evidence>
<feature type="non-terminal residue" evidence="1">
    <location>
        <position position="1"/>
    </location>
</feature>
<comment type="caution">
    <text evidence="1">The sequence shown here is derived from an EMBL/GenBank/DDBJ whole genome shotgun (WGS) entry which is preliminary data.</text>
</comment>
<dbReference type="AlphaFoldDB" id="X0S339"/>
<gene>
    <name evidence="1" type="ORF">S01H1_15695</name>
</gene>
<accession>X0S339</accession>
<name>X0S339_9ZZZZ</name>
<protein>
    <submittedName>
        <fullName evidence="1">Uncharacterized protein</fullName>
    </submittedName>
</protein>
<organism evidence="1">
    <name type="scientific">marine sediment metagenome</name>
    <dbReference type="NCBI Taxonomy" id="412755"/>
    <lineage>
        <taxon>unclassified sequences</taxon>
        <taxon>metagenomes</taxon>
        <taxon>ecological metagenomes</taxon>
    </lineage>
</organism>
<sequence length="376" mass="40723">YSGPDADDWAQGATFTGVILNNGDPNPVFVPPGLYERDEHWAGNSQDSTSFDGGSNVNNDDISPMGDPWTVTTGSGPQKNDLTDLYANARVFDSGGDHIWIILGAMTRTANGNSHVDFEWNIAGFENVLEVPAFSADRAADSYIVGLGPHAGRTANVDFIISADFTNGGSTVETHVRQWQWLVDHYEYVDITDTLPAGSFFICADDSELGAPVPPWGAIAPDGTPVDYPGNATPYQFAEIAVDLTAFGINPWDLCTTESTIMFKTRSSQEFTAELKDFGLYPFPIVSTPRCVLNGPGRMCEDEWPGSVELCGPETPNGLDYKYVWFGPAWADSFVTTSPDSCVTISDIADTGLYSLIVRDLTSGCWAGPCDYRLIV</sequence>
<proteinExistence type="predicted"/>
<dbReference type="EMBL" id="BARS01008206">
    <property type="protein sequence ID" value="GAF75458.1"/>
    <property type="molecule type" value="Genomic_DNA"/>
</dbReference>
<feature type="non-terminal residue" evidence="1">
    <location>
        <position position="376"/>
    </location>
</feature>